<evidence type="ECO:0000256" key="1">
    <source>
        <dbReference type="SAM" id="SignalP"/>
    </source>
</evidence>
<sequence>MRDRHIFFTWIVFLKQITVSVQEATSLFEAGEIKSCQTIGLTAACNRYKSLSAAIVLWCICKTSPAQTRRRFQIIHLSVSAGTHDWQVHEKECGLFRKIKAGVLLSNTEVDTLVHF</sequence>
<feature type="chain" id="PRO_5021278064" evidence="1">
    <location>
        <begin position="21"/>
        <end position="116"/>
    </location>
</feature>
<proteinExistence type="predicted"/>
<dbReference type="EMBL" id="BGPR01016584">
    <property type="protein sequence ID" value="GBN73528.1"/>
    <property type="molecule type" value="Genomic_DNA"/>
</dbReference>
<keyword evidence="3" id="KW-1185">Reference proteome</keyword>
<protein>
    <submittedName>
        <fullName evidence="2">Uncharacterized protein</fullName>
    </submittedName>
</protein>
<keyword evidence="1" id="KW-0732">Signal</keyword>
<comment type="caution">
    <text evidence="2">The sequence shown here is derived from an EMBL/GenBank/DDBJ whole genome shotgun (WGS) entry which is preliminary data.</text>
</comment>
<organism evidence="2 3">
    <name type="scientific">Araneus ventricosus</name>
    <name type="common">Orbweaver spider</name>
    <name type="synonym">Epeira ventricosa</name>
    <dbReference type="NCBI Taxonomy" id="182803"/>
    <lineage>
        <taxon>Eukaryota</taxon>
        <taxon>Metazoa</taxon>
        <taxon>Ecdysozoa</taxon>
        <taxon>Arthropoda</taxon>
        <taxon>Chelicerata</taxon>
        <taxon>Arachnida</taxon>
        <taxon>Araneae</taxon>
        <taxon>Araneomorphae</taxon>
        <taxon>Entelegynae</taxon>
        <taxon>Araneoidea</taxon>
        <taxon>Araneidae</taxon>
        <taxon>Araneus</taxon>
    </lineage>
</organism>
<evidence type="ECO:0000313" key="3">
    <source>
        <dbReference type="Proteomes" id="UP000499080"/>
    </source>
</evidence>
<accession>A0A4Y2RCM0</accession>
<gene>
    <name evidence="2" type="ORF">AVEN_34517_1</name>
</gene>
<dbReference type="AlphaFoldDB" id="A0A4Y2RCM0"/>
<evidence type="ECO:0000313" key="2">
    <source>
        <dbReference type="EMBL" id="GBN73528.1"/>
    </source>
</evidence>
<feature type="signal peptide" evidence="1">
    <location>
        <begin position="1"/>
        <end position="20"/>
    </location>
</feature>
<name>A0A4Y2RCM0_ARAVE</name>
<dbReference type="Proteomes" id="UP000499080">
    <property type="component" value="Unassembled WGS sequence"/>
</dbReference>
<reference evidence="2 3" key="1">
    <citation type="journal article" date="2019" name="Sci. Rep.">
        <title>Orb-weaving spider Araneus ventricosus genome elucidates the spidroin gene catalogue.</title>
        <authorList>
            <person name="Kono N."/>
            <person name="Nakamura H."/>
            <person name="Ohtoshi R."/>
            <person name="Moran D.A.P."/>
            <person name="Shinohara A."/>
            <person name="Yoshida Y."/>
            <person name="Fujiwara M."/>
            <person name="Mori M."/>
            <person name="Tomita M."/>
            <person name="Arakawa K."/>
        </authorList>
    </citation>
    <scope>NUCLEOTIDE SEQUENCE [LARGE SCALE GENOMIC DNA]</scope>
</reference>